<gene>
    <name evidence="6" type="ORF">PUN28_011282</name>
</gene>
<proteinExistence type="inferred from homology"/>
<keyword evidence="4 5" id="KW-0732">Signal</keyword>
<evidence type="ECO:0000256" key="2">
    <source>
        <dbReference type="ARBA" id="ARBA00009127"/>
    </source>
</evidence>
<accession>A0AAW2FFS5</accession>
<evidence type="ECO:0000313" key="6">
    <source>
        <dbReference type="EMBL" id="KAL0113839.1"/>
    </source>
</evidence>
<evidence type="ECO:0008006" key="8">
    <source>
        <dbReference type="Google" id="ProtNLM"/>
    </source>
</evidence>
<evidence type="ECO:0000313" key="7">
    <source>
        <dbReference type="Proteomes" id="UP001430953"/>
    </source>
</evidence>
<dbReference type="InterPro" id="IPR011042">
    <property type="entry name" value="6-blade_b-propeller_TolB-like"/>
</dbReference>
<comment type="similarity">
    <text evidence="2">Belongs to the major royal jelly protein family.</text>
</comment>
<dbReference type="Proteomes" id="UP001430953">
    <property type="component" value="Unassembled WGS sequence"/>
</dbReference>
<dbReference type="PANTHER" id="PTHR10009:SF18">
    <property type="entry name" value="PROTEIN YELLOW-LIKE PROTEIN"/>
    <property type="match status" value="1"/>
</dbReference>
<dbReference type="Gene3D" id="2.120.10.30">
    <property type="entry name" value="TolB, C-terminal domain"/>
    <property type="match status" value="1"/>
</dbReference>
<feature type="chain" id="PRO_5043497987" description="Bee-milk protein" evidence="5">
    <location>
        <begin position="20"/>
        <end position="419"/>
    </location>
</feature>
<organism evidence="6 7">
    <name type="scientific">Cardiocondyla obscurior</name>
    <dbReference type="NCBI Taxonomy" id="286306"/>
    <lineage>
        <taxon>Eukaryota</taxon>
        <taxon>Metazoa</taxon>
        <taxon>Ecdysozoa</taxon>
        <taxon>Arthropoda</taxon>
        <taxon>Hexapoda</taxon>
        <taxon>Insecta</taxon>
        <taxon>Pterygota</taxon>
        <taxon>Neoptera</taxon>
        <taxon>Endopterygota</taxon>
        <taxon>Hymenoptera</taxon>
        <taxon>Apocrita</taxon>
        <taxon>Aculeata</taxon>
        <taxon>Formicoidea</taxon>
        <taxon>Formicidae</taxon>
        <taxon>Myrmicinae</taxon>
        <taxon>Cardiocondyla</taxon>
    </lineage>
</organism>
<feature type="signal peptide" evidence="5">
    <location>
        <begin position="1"/>
        <end position="19"/>
    </location>
</feature>
<name>A0AAW2FFS5_9HYME</name>
<evidence type="ECO:0000256" key="4">
    <source>
        <dbReference type="ARBA" id="ARBA00022729"/>
    </source>
</evidence>
<dbReference type="Pfam" id="PF03022">
    <property type="entry name" value="MRJP"/>
    <property type="match status" value="1"/>
</dbReference>
<dbReference type="EMBL" id="JADYXP020000011">
    <property type="protein sequence ID" value="KAL0113839.1"/>
    <property type="molecule type" value="Genomic_DNA"/>
</dbReference>
<keyword evidence="7" id="KW-1185">Reference proteome</keyword>
<comment type="caution">
    <text evidence="6">The sequence shown here is derived from an EMBL/GenBank/DDBJ whole genome shotgun (WGS) entry which is preliminary data.</text>
</comment>
<comment type="subcellular location">
    <subcellularLocation>
        <location evidence="1">Secreted</location>
    </subcellularLocation>
</comment>
<reference evidence="6 7" key="1">
    <citation type="submission" date="2023-03" db="EMBL/GenBank/DDBJ databases">
        <title>High recombination rates correlate with genetic variation in Cardiocondyla obscurior ants.</title>
        <authorList>
            <person name="Errbii M."/>
        </authorList>
    </citation>
    <scope>NUCLEOTIDE SEQUENCE [LARGE SCALE GENOMIC DNA]</scope>
    <source>
        <strain evidence="6">Alpha-2009</strain>
        <tissue evidence="6">Whole body</tissue>
    </source>
</reference>
<protein>
    <recommendedName>
        <fullName evidence="8">Bee-milk protein</fullName>
    </recommendedName>
</protein>
<dbReference type="PRINTS" id="PR01366">
    <property type="entry name" value="ROYALJELLY"/>
</dbReference>
<dbReference type="InterPro" id="IPR017996">
    <property type="entry name" value="MRJP/yellow-related"/>
</dbReference>
<evidence type="ECO:0000256" key="1">
    <source>
        <dbReference type="ARBA" id="ARBA00004613"/>
    </source>
</evidence>
<evidence type="ECO:0000256" key="5">
    <source>
        <dbReference type="SAM" id="SignalP"/>
    </source>
</evidence>
<dbReference type="AlphaFoldDB" id="A0AAW2FFS5"/>
<evidence type="ECO:0000256" key="3">
    <source>
        <dbReference type="ARBA" id="ARBA00022525"/>
    </source>
</evidence>
<dbReference type="PANTHER" id="PTHR10009">
    <property type="entry name" value="PROTEIN YELLOW-RELATED"/>
    <property type="match status" value="1"/>
</dbReference>
<dbReference type="GO" id="GO:0005576">
    <property type="term" value="C:extracellular region"/>
    <property type="evidence" value="ECO:0007669"/>
    <property type="project" value="UniProtKB-SubCell"/>
</dbReference>
<sequence length="419" mass="47446">MKYSVFALLILTTITLSYGSVPFKIVHEWNFVDYTWPDATQKQDAINNKIYDPLDCVMYGAAKADDNRVFVTVPLLLGSSVPATLATVSNINGTGGPLLRPYPNWDMHWGRWYNDPNMCNGIVNVRRIDIQCNYLFVLDTGVNGEKQQVCCPKLLIFDLKSDTLVKTICIPYDMAVNQTGCGLLEMPTIYNPSKKCTKDYLNNIIIFMTDTVGSGLIIYDISCEKKVMCRVESKYMKPTDNTFSIANKTFTDEKGSYSAINLGHKELLYCALSSEEIYKIKIEDVLKCPNTEKANKQSKLVLKLAHQSGPLATVGEDILIYSDSPRILGKKFCEKCDDNRVVLAEDDEIIQSVTSTKVSDYLNELTCLTDRYQDFYRGEANLSNKNFYFITMNLSEVVREVNTNTATIVKSWDPWKNKQ</sequence>
<keyword evidence="3" id="KW-0964">Secreted</keyword>